<sequence length="103" mass="11624">MPTINLNKRTMFSWNKKKKELGFELKSHQFANYVLQRFDRTVSSSSETEEEILADEISYVVSDKSVDVTGVGSVADPRDSETTTNHNTSVSGINLLDETNHQQ</sequence>
<name>A0A7M5U1E0_9CNID</name>
<dbReference type="Proteomes" id="UP000594262">
    <property type="component" value="Unplaced"/>
</dbReference>
<dbReference type="EnsemblMetazoa" id="CLYHEMT004839.1">
    <property type="protein sequence ID" value="CLYHEMP004839.1"/>
    <property type="gene ID" value="CLYHEMG004839"/>
</dbReference>
<feature type="compositionally biased region" description="Polar residues" evidence="1">
    <location>
        <begin position="82"/>
        <end position="92"/>
    </location>
</feature>
<dbReference type="EnsemblMetazoa" id="CLYHEMT004839.2">
    <property type="protein sequence ID" value="CLYHEMP004839.2"/>
    <property type="gene ID" value="CLYHEMG004839"/>
</dbReference>
<dbReference type="AlphaFoldDB" id="A0A7M5U1E0"/>
<reference evidence="2" key="1">
    <citation type="submission" date="2021-01" db="UniProtKB">
        <authorList>
            <consortium name="EnsemblMetazoa"/>
        </authorList>
    </citation>
    <scope>IDENTIFICATION</scope>
</reference>
<evidence type="ECO:0000313" key="2">
    <source>
        <dbReference type="EnsemblMetazoa" id="CLYHEMP004839.1"/>
    </source>
</evidence>
<keyword evidence="3" id="KW-1185">Reference proteome</keyword>
<feature type="region of interest" description="Disordered" evidence="1">
    <location>
        <begin position="71"/>
        <end position="103"/>
    </location>
</feature>
<proteinExistence type="predicted"/>
<evidence type="ECO:0000313" key="3">
    <source>
        <dbReference type="Proteomes" id="UP000594262"/>
    </source>
</evidence>
<protein>
    <submittedName>
        <fullName evidence="2">Uncharacterized protein</fullName>
    </submittedName>
</protein>
<accession>A0A7M5U1E0</accession>
<organism evidence="2 3">
    <name type="scientific">Clytia hemisphaerica</name>
    <dbReference type="NCBI Taxonomy" id="252671"/>
    <lineage>
        <taxon>Eukaryota</taxon>
        <taxon>Metazoa</taxon>
        <taxon>Cnidaria</taxon>
        <taxon>Hydrozoa</taxon>
        <taxon>Hydroidolina</taxon>
        <taxon>Leptothecata</taxon>
        <taxon>Obeliida</taxon>
        <taxon>Clytiidae</taxon>
        <taxon>Clytia</taxon>
    </lineage>
</organism>
<evidence type="ECO:0000256" key="1">
    <source>
        <dbReference type="SAM" id="MobiDB-lite"/>
    </source>
</evidence>